<dbReference type="EMBL" id="QGKW02001940">
    <property type="protein sequence ID" value="KAF2555683.1"/>
    <property type="molecule type" value="Genomic_DNA"/>
</dbReference>
<dbReference type="Proteomes" id="UP000712281">
    <property type="component" value="Unassembled WGS sequence"/>
</dbReference>
<name>A0A8S9HCB5_BRACR</name>
<evidence type="ECO:0000256" key="1">
    <source>
        <dbReference type="SAM" id="MobiDB-lite"/>
    </source>
</evidence>
<sequence length="84" mass="9137">MGVRRGLHRLQESLGTEFEDRTLGNLGVQYLGARRLEESGDLLSSQKSVGDSDVRSQSSGARVGRNSFWNLGVLLELGSSLENS</sequence>
<protein>
    <submittedName>
        <fullName evidence="2">Uncharacterized protein</fullName>
    </submittedName>
</protein>
<proteinExistence type="predicted"/>
<organism evidence="2 3">
    <name type="scientific">Brassica cretica</name>
    <name type="common">Mustard</name>
    <dbReference type="NCBI Taxonomy" id="69181"/>
    <lineage>
        <taxon>Eukaryota</taxon>
        <taxon>Viridiplantae</taxon>
        <taxon>Streptophyta</taxon>
        <taxon>Embryophyta</taxon>
        <taxon>Tracheophyta</taxon>
        <taxon>Spermatophyta</taxon>
        <taxon>Magnoliopsida</taxon>
        <taxon>eudicotyledons</taxon>
        <taxon>Gunneridae</taxon>
        <taxon>Pentapetalae</taxon>
        <taxon>rosids</taxon>
        <taxon>malvids</taxon>
        <taxon>Brassicales</taxon>
        <taxon>Brassicaceae</taxon>
        <taxon>Brassiceae</taxon>
        <taxon>Brassica</taxon>
    </lineage>
</organism>
<reference evidence="2" key="1">
    <citation type="submission" date="2019-12" db="EMBL/GenBank/DDBJ databases">
        <title>Genome sequencing and annotation of Brassica cretica.</title>
        <authorList>
            <person name="Studholme D.J."/>
            <person name="Sarris P.F."/>
        </authorList>
    </citation>
    <scope>NUCLEOTIDE SEQUENCE</scope>
    <source>
        <strain evidence="2">PFS-001/15</strain>
        <tissue evidence="2">Leaf</tissue>
    </source>
</reference>
<dbReference type="AlphaFoldDB" id="A0A8S9HCB5"/>
<evidence type="ECO:0000313" key="3">
    <source>
        <dbReference type="Proteomes" id="UP000712281"/>
    </source>
</evidence>
<feature type="compositionally biased region" description="Polar residues" evidence="1">
    <location>
        <begin position="42"/>
        <end position="60"/>
    </location>
</feature>
<evidence type="ECO:0000313" key="2">
    <source>
        <dbReference type="EMBL" id="KAF2555683.1"/>
    </source>
</evidence>
<comment type="caution">
    <text evidence="2">The sequence shown here is derived from an EMBL/GenBank/DDBJ whole genome shotgun (WGS) entry which is preliminary data.</text>
</comment>
<gene>
    <name evidence="2" type="ORF">F2Q68_00013852</name>
</gene>
<accession>A0A8S9HCB5</accession>
<feature type="region of interest" description="Disordered" evidence="1">
    <location>
        <begin position="40"/>
        <end position="61"/>
    </location>
</feature>